<dbReference type="PANTHER" id="PTHR22715">
    <property type="entry name" value="TRANSFORMING GROWTH FACTOR BETA REGULATED GENE 1"/>
    <property type="match status" value="1"/>
</dbReference>
<reference evidence="4 5" key="1">
    <citation type="submission" date="2024-08" db="EMBL/GenBank/DDBJ databases">
        <title>Insights into the chromosomal genome structure of Flemingia macrophylla.</title>
        <authorList>
            <person name="Ding Y."/>
            <person name="Zhao Y."/>
            <person name="Bi W."/>
            <person name="Wu M."/>
            <person name="Zhao G."/>
            <person name="Gong Y."/>
            <person name="Li W."/>
            <person name="Zhang P."/>
        </authorList>
    </citation>
    <scope>NUCLEOTIDE SEQUENCE [LARGE SCALE GENOMIC DNA]</scope>
    <source>
        <strain evidence="4">DYQJB</strain>
        <tissue evidence="4">Leaf</tissue>
    </source>
</reference>
<dbReference type="GO" id="GO:0005634">
    <property type="term" value="C:nucleus"/>
    <property type="evidence" value="ECO:0007669"/>
    <property type="project" value="UniProtKB-SubCell"/>
</dbReference>
<dbReference type="GO" id="GO:0048731">
    <property type="term" value="P:system development"/>
    <property type="evidence" value="ECO:0007669"/>
    <property type="project" value="UniProtKB-ARBA"/>
</dbReference>
<gene>
    <name evidence="4" type="ORF">Fmac_005519</name>
</gene>
<evidence type="ECO:0000256" key="3">
    <source>
        <dbReference type="SAM" id="MobiDB-lite"/>
    </source>
</evidence>
<evidence type="ECO:0000313" key="4">
    <source>
        <dbReference type="EMBL" id="KAL2344234.1"/>
    </source>
</evidence>
<dbReference type="InterPro" id="IPR003888">
    <property type="entry name" value="FYrich_N"/>
</dbReference>
<dbReference type="InterPro" id="IPR036322">
    <property type="entry name" value="WD40_repeat_dom_sf"/>
</dbReference>
<dbReference type="PROSITE" id="PS51543">
    <property type="entry name" value="FYRC"/>
    <property type="match status" value="1"/>
</dbReference>
<dbReference type="InterPro" id="IPR003889">
    <property type="entry name" value="FYrich_C"/>
</dbReference>
<protein>
    <submittedName>
        <fullName evidence="4">Uncharacterized protein</fullName>
    </submittedName>
</protein>
<comment type="caution">
    <text evidence="4">The sequence shown here is derived from an EMBL/GenBank/DDBJ whole genome shotgun (WGS) entry which is preliminary data.</text>
</comment>
<evidence type="ECO:0000313" key="5">
    <source>
        <dbReference type="Proteomes" id="UP001603857"/>
    </source>
</evidence>
<dbReference type="PROSITE" id="PS51542">
    <property type="entry name" value="FYRN"/>
    <property type="match status" value="1"/>
</dbReference>
<keyword evidence="2" id="KW-0539">Nucleus</keyword>
<evidence type="ECO:0000256" key="2">
    <source>
        <dbReference type="ARBA" id="ARBA00023242"/>
    </source>
</evidence>
<sequence length="1218" mass="133770">MAKNRSADKAAQADAEDKNDGLEIISIGSLYKGAWDKKYWTTSRGKDRYPYPVGYRAVRAYNGTTYKMEICEGVNGPKFLISSDVGSSSSGKTPDQAWEEFQKKGCPRMKIWHGKRLSSKMDGLELFGFKNQFIQRLLRELVTDITGVAEQSLVSPNNFDGVTKTNYDESCPNVGAYPDLLLCLETPRVTGKRSKCELGNKKLNVQARPESLEFICSSRPSNVKNENSLGQGTSTTRYGSEVHGVHNQIGVAAPLQRISSGCKSSNCISSKNELILNPIEISDNKKVRAVPSTGQTDFVCSKSCKTMELTENLSTEEHLHRLHDVELVASESEDKKLMHSCSKESVGCIDIDLCAPDTLDFAQENTPDSAPSELDKNAYNETACEREVTSGDLLNSDHEEILKSNPNSCFEKSDFGSVGQDLATSMMSLLLPQAVPLLKNVSTDKDFPISPPDMLSSQVNSKEKSTIGSRLDVPSSDIIMTEAAHGEQEEKIHGYTDPHSNTLNSKHIKYIVPDSFEYSQSDDYKTNQQILSSEIAEAGRSGFNKETCSQQLLGHDLSNGSSTCHALGLDFKDRPQNCNVCIADSVLDDMTPKDLIISERSDDACYDLNENSAHVGLSSVQKDLPTAQDYTGGTSNAFSVVETLSEKTQDEVAGKTGNAEMIMSFKLPKLVYTRKKLRSAMPFQETCSVTECTEKFKLVTPETSTAKDTLPPSETILINNSNDKPCEPDNSAGLCVETPETHRDVLGDHSSPVEPNPASQNPTLFADENKCFGTKDAQLISESMPLQNQELKNNLGSNVKFVGSYLHPKPVSSLFLRTREDEIHVCVLCGYLTGQYRTLFTYKVAITEPSLGRPSVMAHSSILLPDPKHNYIKEAMVERSGVQLTPDGQYIVLIGSIKTPYCREGNIDCYCSTCTSICSEKNALKIVQVEHGYVSVVTTLETVDNVHCVLVCEPNRLVAVGESGKLQVWVMDSTWSEKIEFFIIPANGSASPGIVELKRVPKCAYLVVGHNSCGEFSLWDIVKRNCVTNFCALKSPINEFFPISLFQWHTKCSGFSFASIEEQSGKLIEATDLWDSEQREACWFSPSEEDVAMWLFVSTTSDPDCLQNHVSTSSSYDIHTTKSWRLALLMKDRTSFGSPLDLRISGIGVSCGYGIIGTSDGVVYMWELSKGSKLVALHNFHDGNVTCVATDDSSGALGVAGGGGQLMLYLHLPELDSN</sequence>
<accession>A0ABD1N851</accession>
<dbReference type="AlphaFoldDB" id="A0ABD1N851"/>
<dbReference type="InterPro" id="IPR015943">
    <property type="entry name" value="WD40/YVTN_repeat-like_dom_sf"/>
</dbReference>
<comment type="subcellular location">
    <subcellularLocation>
        <location evidence="1">Nucleus</location>
    </subcellularLocation>
</comment>
<dbReference type="Gene3D" id="2.130.10.10">
    <property type="entry name" value="YVTN repeat-like/Quinoprotein amine dehydrogenase"/>
    <property type="match status" value="1"/>
</dbReference>
<evidence type="ECO:0000256" key="1">
    <source>
        <dbReference type="ARBA" id="ARBA00004123"/>
    </source>
</evidence>
<dbReference type="GO" id="GO:0140993">
    <property type="term" value="F:histone modifying activity"/>
    <property type="evidence" value="ECO:0007669"/>
    <property type="project" value="UniProtKB-ARBA"/>
</dbReference>
<dbReference type="SUPFAM" id="SSF50978">
    <property type="entry name" value="WD40 repeat-like"/>
    <property type="match status" value="1"/>
</dbReference>
<dbReference type="Proteomes" id="UP001603857">
    <property type="component" value="Unassembled WGS sequence"/>
</dbReference>
<dbReference type="EMBL" id="JBGMDY010000002">
    <property type="protein sequence ID" value="KAL2344234.1"/>
    <property type="molecule type" value="Genomic_DNA"/>
</dbReference>
<feature type="region of interest" description="Disordered" evidence="3">
    <location>
        <begin position="703"/>
        <end position="723"/>
    </location>
</feature>
<proteinExistence type="predicted"/>
<dbReference type="InterPro" id="IPR040092">
    <property type="entry name" value="TBRG1"/>
</dbReference>
<keyword evidence="5" id="KW-1185">Reference proteome</keyword>
<dbReference type="Gene3D" id="3.30.160.360">
    <property type="match status" value="1"/>
</dbReference>
<name>A0ABD1N851_9FABA</name>
<dbReference type="PANTHER" id="PTHR22715:SF1">
    <property type="entry name" value="DNA BINDING PROTEIN"/>
    <property type="match status" value="1"/>
</dbReference>
<organism evidence="4 5">
    <name type="scientific">Flemingia macrophylla</name>
    <dbReference type="NCBI Taxonomy" id="520843"/>
    <lineage>
        <taxon>Eukaryota</taxon>
        <taxon>Viridiplantae</taxon>
        <taxon>Streptophyta</taxon>
        <taxon>Embryophyta</taxon>
        <taxon>Tracheophyta</taxon>
        <taxon>Spermatophyta</taxon>
        <taxon>Magnoliopsida</taxon>
        <taxon>eudicotyledons</taxon>
        <taxon>Gunneridae</taxon>
        <taxon>Pentapetalae</taxon>
        <taxon>rosids</taxon>
        <taxon>fabids</taxon>
        <taxon>Fabales</taxon>
        <taxon>Fabaceae</taxon>
        <taxon>Papilionoideae</taxon>
        <taxon>50 kb inversion clade</taxon>
        <taxon>NPAAA clade</taxon>
        <taxon>indigoferoid/millettioid clade</taxon>
        <taxon>Phaseoleae</taxon>
        <taxon>Flemingia</taxon>
    </lineage>
</organism>